<sequence>ARALRALSRVTEADPGVTVIGGTPVSTLVDSLSADVHVRDFSRWLLGPLVDHDARHGGDLVETLRVVLEHPASRSAAATAL</sequence>
<protein>
    <submittedName>
        <fullName evidence="1">PucR family transcriptional regulator</fullName>
    </submittedName>
</protein>
<dbReference type="Gene3D" id="1.10.10.2840">
    <property type="entry name" value="PucR C-terminal helix-turn-helix domain"/>
    <property type="match status" value="1"/>
</dbReference>
<reference evidence="1 2" key="1">
    <citation type="journal article" date="2018" name="Nat. Biotechnol.">
        <title>A standardized bacterial taxonomy based on genome phylogeny substantially revises the tree of life.</title>
        <authorList>
            <person name="Parks D.H."/>
            <person name="Chuvochina M."/>
            <person name="Waite D.W."/>
            <person name="Rinke C."/>
            <person name="Skarshewski A."/>
            <person name="Chaumeil P.A."/>
            <person name="Hugenholtz P."/>
        </authorList>
    </citation>
    <scope>NUCLEOTIDE SEQUENCE [LARGE SCALE GENOMIC DNA]</scope>
    <source>
        <strain evidence="1">UBA9851</strain>
    </source>
</reference>
<gene>
    <name evidence="1" type="ORF">DCL06_04330</name>
</gene>
<dbReference type="InterPro" id="IPR042070">
    <property type="entry name" value="PucR_C-HTH_sf"/>
</dbReference>
<accession>A0A3B9QTF6</accession>
<dbReference type="EMBL" id="DMDD01000100">
    <property type="protein sequence ID" value="HAF72242.1"/>
    <property type="molecule type" value="Genomic_DNA"/>
</dbReference>
<name>A0A3B9QTF6_9CORY</name>
<organism evidence="1 2">
    <name type="scientific">Corynebacterium variabile</name>
    <dbReference type="NCBI Taxonomy" id="1727"/>
    <lineage>
        <taxon>Bacteria</taxon>
        <taxon>Bacillati</taxon>
        <taxon>Actinomycetota</taxon>
        <taxon>Actinomycetes</taxon>
        <taxon>Mycobacteriales</taxon>
        <taxon>Corynebacteriaceae</taxon>
        <taxon>Corynebacterium</taxon>
    </lineage>
</organism>
<evidence type="ECO:0000313" key="1">
    <source>
        <dbReference type="EMBL" id="HAF72242.1"/>
    </source>
</evidence>
<proteinExistence type="predicted"/>
<dbReference type="AlphaFoldDB" id="A0A3B9QTF6"/>
<dbReference type="Proteomes" id="UP000260925">
    <property type="component" value="Unassembled WGS sequence"/>
</dbReference>
<comment type="caution">
    <text evidence="1">The sequence shown here is derived from an EMBL/GenBank/DDBJ whole genome shotgun (WGS) entry which is preliminary data.</text>
</comment>
<evidence type="ECO:0000313" key="2">
    <source>
        <dbReference type="Proteomes" id="UP000260925"/>
    </source>
</evidence>
<feature type="non-terminal residue" evidence="1">
    <location>
        <position position="1"/>
    </location>
</feature>
<feature type="non-terminal residue" evidence="1">
    <location>
        <position position="81"/>
    </location>
</feature>